<dbReference type="GO" id="GO:0003676">
    <property type="term" value="F:nucleic acid binding"/>
    <property type="evidence" value="ECO:0007669"/>
    <property type="project" value="InterPro"/>
</dbReference>
<dbReference type="SUPFAM" id="SSF56672">
    <property type="entry name" value="DNA/RNA polymerases"/>
    <property type="match status" value="1"/>
</dbReference>
<dbReference type="Pfam" id="PF17917">
    <property type="entry name" value="RT_RNaseH"/>
    <property type="match status" value="1"/>
</dbReference>
<keyword evidence="7" id="KW-0695">RNA-directed DNA polymerase</keyword>
<dbReference type="InterPro" id="IPR043128">
    <property type="entry name" value="Rev_trsase/Diguanyl_cyclase"/>
</dbReference>
<evidence type="ECO:0000256" key="2">
    <source>
        <dbReference type="ARBA" id="ARBA00022679"/>
    </source>
</evidence>
<dbReference type="Proteomes" id="UP001209570">
    <property type="component" value="Unassembled WGS sequence"/>
</dbReference>
<evidence type="ECO:0000259" key="9">
    <source>
        <dbReference type="PROSITE" id="PS50878"/>
    </source>
</evidence>
<dbReference type="SUPFAM" id="SSF53098">
    <property type="entry name" value="Ribonuclease H-like"/>
    <property type="match status" value="1"/>
</dbReference>
<dbReference type="Gene3D" id="2.40.70.10">
    <property type="entry name" value="Acid Proteases"/>
    <property type="match status" value="1"/>
</dbReference>
<reference evidence="10" key="1">
    <citation type="submission" date="2021-12" db="EMBL/GenBank/DDBJ databases">
        <title>Prjna785345.</title>
        <authorList>
            <person name="Rujirawat T."/>
            <person name="Krajaejun T."/>
        </authorList>
    </citation>
    <scope>NUCLEOTIDE SEQUENCE</scope>
    <source>
        <strain evidence="10">Pi057C3</strain>
    </source>
</reference>
<dbReference type="AlphaFoldDB" id="A0AAD5LQ18"/>
<proteinExistence type="predicted"/>
<dbReference type="InterPro" id="IPR050951">
    <property type="entry name" value="Retrovirus_Pol_polyprotein"/>
</dbReference>
<dbReference type="InterPro" id="IPR012337">
    <property type="entry name" value="RNaseH-like_sf"/>
</dbReference>
<evidence type="ECO:0000256" key="7">
    <source>
        <dbReference type="ARBA" id="ARBA00022918"/>
    </source>
</evidence>
<dbReference type="InterPro" id="IPR043502">
    <property type="entry name" value="DNA/RNA_pol_sf"/>
</dbReference>
<dbReference type="InterPro" id="IPR041588">
    <property type="entry name" value="Integrase_H2C2"/>
</dbReference>
<dbReference type="CDD" id="cd09274">
    <property type="entry name" value="RNase_HI_RT_Ty3"/>
    <property type="match status" value="1"/>
</dbReference>
<evidence type="ECO:0000256" key="1">
    <source>
        <dbReference type="ARBA" id="ARBA00012493"/>
    </source>
</evidence>
<dbReference type="GO" id="GO:0004190">
    <property type="term" value="F:aspartic-type endopeptidase activity"/>
    <property type="evidence" value="ECO:0007669"/>
    <property type="project" value="InterPro"/>
</dbReference>
<dbReference type="Gene3D" id="3.10.10.10">
    <property type="entry name" value="HIV Type 1 Reverse Transcriptase, subunit A, domain 1"/>
    <property type="match status" value="1"/>
</dbReference>
<keyword evidence="3" id="KW-0548">Nucleotidyltransferase</keyword>
<dbReference type="InterPro" id="IPR036397">
    <property type="entry name" value="RNaseH_sf"/>
</dbReference>
<dbReference type="Gene3D" id="1.10.340.70">
    <property type="match status" value="1"/>
</dbReference>
<dbReference type="PROSITE" id="PS00141">
    <property type="entry name" value="ASP_PROTEASE"/>
    <property type="match status" value="1"/>
</dbReference>
<sequence length="1137" mass="129298">MTRNNSDDDDYISYTLIVSLGIDGAPPDTSKIKMRKFYGGTAKEWIQWSIAFKSLIKKKKWSPDQAIQQLLVLIEGQFAAAVEQLYEQALASNATVTVDQFLDEIGGWFVPLDFSDSLEAELFHLTKRRDESVQQLLQRMQELESKDQGYPRISCSSESDDEIKLIDVLRRPEAKQVAPLRIHVQIVKGGPKIEALLDSGASKSIINDAMVKTNMELGRKLSASTLTFSTVNGSVESSGSMVIQFRFPELQPSVKITHRFEVVSQSQDLMVLGRDVLEALGIVLNFRTKTVQWDEFSTPLNTGRHEGTQESSEIDPETTEELKEAEINAVSPLELLPADVADATAAKFLPILTQYQQLYSGRLGRMRFDDYVLPLSPDFKPIHAKPYPIPKSMETKAKEEIQRLIQLDVLEQIYDSEMASPAFFLKKPNGTLRLLIDYRALNKHLRRSPYFVPRIREILLRLAGARCLSTFDANMGYYARRLAEHSRAYTAFCLSFGKFRYKRLPMGISTAPDEYQACMERIFGDLPFVVVYLDDLLVFSGSENEHLGHLKIVFERLEQYDVTLNGKKCHILRTSVDYLGYTLTADGIQPQEKKIQAIQKIAIPRSRKELRRFLGMINYYRDMVPNKAALCASLNRLTSTKVPFTWLPSDTDAFRAIQKAFAQAVLLAFPDFDKPFHVFADASGRQIGGIITQDSKILACFSRSLNKHQVNYTVMELELLSIVELLREYRTMLLGFEIVVHTDHKNLIYPTETSLRVKRWKLLLAEYRLTLHYIKGEANVGADAFSRMRFEQAATRNVCEELYSSTLDENICPFHGPTLRRHQEADDMIAKIKNACLAGQNNPDYKLIPFFGCTLVTHQGRVLVPNSLRADLVDWYHQNLGHAGSERQYKTMRSTFFWPGMEASITTHTVNPWDVVHVDLMGPYDDGFYAITMIDQATRWLEIGIQPDKLSKTTAECFDQFTAHEFQELLQSYAIKSKPITAKNPQANAICERVHLELMNVIRCHEDVDWKKALHYAAFAVRASYHGILNASPGQIVFGQDMISRQLYDANWSYMSKRRFEAILADNDRENDKRIAHIYRPGDNVMLRVPKQFRSKTNAIANGPFAITVVHDNGTHDEPSGTSMCPPDDAARIMANL</sequence>
<gene>
    <name evidence="10" type="ORF">P43SY_000702</name>
</gene>
<dbReference type="Gene3D" id="3.30.420.10">
    <property type="entry name" value="Ribonuclease H-like superfamily/Ribonuclease H"/>
    <property type="match status" value="1"/>
</dbReference>
<keyword evidence="4" id="KW-0540">Nuclease</keyword>
<dbReference type="PROSITE" id="PS50175">
    <property type="entry name" value="ASP_PROT_RETROV"/>
    <property type="match status" value="1"/>
</dbReference>
<dbReference type="Pfam" id="PF00078">
    <property type="entry name" value="RVT_1"/>
    <property type="match status" value="1"/>
</dbReference>
<dbReference type="PANTHER" id="PTHR37984">
    <property type="entry name" value="PROTEIN CBG26694"/>
    <property type="match status" value="1"/>
</dbReference>
<evidence type="ECO:0000256" key="4">
    <source>
        <dbReference type="ARBA" id="ARBA00022722"/>
    </source>
</evidence>
<keyword evidence="5" id="KW-0255">Endonuclease</keyword>
<dbReference type="InterPro" id="IPR000477">
    <property type="entry name" value="RT_dom"/>
</dbReference>
<evidence type="ECO:0000259" key="8">
    <source>
        <dbReference type="PROSITE" id="PS50175"/>
    </source>
</evidence>
<dbReference type="GO" id="GO:0004519">
    <property type="term" value="F:endonuclease activity"/>
    <property type="evidence" value="ECO:0007669"/>
    <property type="project" value="UniProtKB-KW"/>
</dbReference>
<dbReference type="PANTHER" id="PTHR37984:SF5">
    <property type="entry name" value="PROTEIN NYNRIN-LIKE"/>
    <property type="match status" value="1"/>
</dbReference>
<evidence type="ECO:0000256" key="5">
    <source>
        <dbReference type="ARBA" id="ARBA00022759"/>
    </source>
</evidence>
<dbReference type="Pfam" id="PF17921">
    <property type="entry name" value="Integrase_H2C2"/>
    <property type="match status" value="1"/>
</dbReference>
<dbReference type="SUPFAM" id="SSF50630">
    <property type="entry name" value="Acid proteases"/>
    <property type="match status" value="1"/>
</dbReference>
<dbReference type="GO" id="GO:0003964">
    <property type="term" value="F:RNA-directed DNA polymerase activity"/>
    <property type="evidence" value="ECO:0007669"/>
    <property type="project" value="UniProtKB-KW"/>
</dbReference>
<dbReference type="InterPro" id="IPR041373">
    <property type="entry name" value="RT_RNaseH"/>
</dbReference>
<dbReference type="InterPro" id="IPR001995">
    <property type="entry name" value="Peptidase_A2_cat"/>
</dbReference>
<dbReference type="Gene3D" id="3.30.70.270">
    <property type="match status" value="2"/>
</dbReference>
<organism evidence="10 11">
    <name type="scientific">Pythium insidiosum</name>
    <name type="common">Pythiosis disease agent</name>
    <dbReference type="NCBI Taxonomy" id="114742"/>
    <lineage>
        <taxon>Eukaryota</taxon>
        <taxon>Sar</taxon>
        <taxon>Stramenopiles</taxon>
        <taxon>Oomycota</taxon>
        <taxon>Peronosporomycetes</taxon>
        <taxon>Pythiales</taxon>
        <taxon>Pythiaceae</taxon>
        <taxon>Pythium</taxon>
    </lineage>
</organism>
<dbReference type="InterPro" id="IPR001969">
    <property type="entry name" value="Aspartic_peptidase_AS"/>
</dbReference>
<dbReference type="EMBL" id="JAKCXM010000008">
    <property type="protein sequence ID" value="KAJ0408806.1"/>
    <property type="molecule type" value="Genomic_DNA"/>
</dbReference>
<dbReference type="EC" id="2.7.7.49" evidence="1"/>
<dbReference type="PROSITE" id="PS50878">
    <property type="entry name" value="RT_POL"/>
    <property type="match status" value="1"/>
</dbReference>
<evidence type="ECO:0000256" key="3">
    <source>
        <dbReference type="ARBA" id="ARBA00022695"/>
    </source>
</evidence>
<evidence type="ECO:0000313" key="10">
    <source>
        <dbReference type="EMBL" id="KAJ0408806.1"/>
    </source>
</evidence>
<feature type="domain" description="Peptidase A2" evidence="8">
    <location>
        <begin position="193"/>
        <end position="276"/>
    </location>
</feature>
<keyword evidence="11" id="KW-1185">Reference proteome</keyword>
<protein>
    <recommendedName>
        <fullName evidence="1">RNA-directed DNA polymerase</fullName>
        <ecNumber evidence="1">2.7.7.49</ecNumber>
    </recommendedName>
</protein>
<keyword evidence="2" id="KW-0808">Transferase</keyword>
<comment type="caution">
    <text evidence="10">The sequence shown here is derived from an EMBL/GenBank/DDBJ whole genome shotgun (WGS) entry which is preliminary data.</text>
</comment>
<dbReference type="CDD" id="cd00303">
    <property type="entry name" value="retropepsin_like"/>
    <property type="match status" value="1"/>
</dbReference>
<name>A0AAD5LQ18_PYTIN</name>
<dbReference type="GO" id="GO:0006508">
    <property type="term" value="P:proteolysis"/>
    <property type="evidence" value="ECO:0007669"/>
    <property type="project" value="InterPro"/>
</dbReference>
<dbReference type="CDD" id="cd01647">
    <property type="entry name" value="RT_LTR"/>
    <property type="match status" value="1"/>
</dbReference>
<dbReference type="FunFam" id="3.30.70.270:FF:000020">
    <property type="entry name" value="Transposon Tf2-6 polyprotein-like Protein"/>
    <property type="match status" value="1"/>
</dbReference>
<keyword evidence="6" id="KW-0378">Hydrolase</keyword>
<accession>A0AAD5LQ18</accession>
<evidence type="ECO:0000313" key="11">
    <source>
        <dbReference type="Proteomes" id="UP001209570"/>
    </source>
</evidence>
<evidence type="ECO:0000256" key="6">
    <source>
        <dbReference type="ARBA" id="ARBA00022801"/>
    </source>
</evidence>
<dbReference type="InterPro" id="IPR021109">
    <property type="entry name" value="Peptidase_aspartic_dom_sf"/>
</dbReference>
<feature type="domain" description="Reverse transcriptase" evidence="9">
    <location>
        <begin position="406"/>
        <end position="583"/>
    </location>
</feature>